<evidence type="ECO:0000313" key="1">
    <source>
        <dbReference type="EMBL" id="QHT92927.1"/>
    </source>
</evidence>
<protein>
    <submittedName>
        <fullName evidence="1">Uncharacterized protein</fullName>
    </submittedName>
</protein>
<accession>A0A6C0IM13</accession>
<name>A0A6C0IM13_9ZZZZ</name>
<sequence length="166" mass="19966">MFKLAATRFNEETWKENEKWRETNKYNGCLYSNPRNFKDKIIDNTTVFILEMHNDENKIKGIGMIKKQSIISTHTCRIYSDGNYNRYTYKSPYRIDMSELTGYNKAIVEVFDILLFKTKKHIKRAQGITELPKWILNNKHFNFIQFFRDLFQEKFPQAILTEKTEL</sequence>
<dbReference type="AlphaFoldDB" id="A0A6C0IM13"/>
<reference evidence="1" key="1">
    <citation type="journal article" date="2020" name="Nature">
        <title>Giant virus diversity and host interactions through global metagenomics.</title>
        <authorList>
            <person name="Schulz F."/>
            <person name="Roux S."/>
            <person name="Paez-Espino D."/>
            <person name="Jungbluth S."/>
            <person name="Walsh D.A."/>
            <person name="Denef V.J."/>
            <person name="McMahon K.D."/>
            <person name="Konstantinidis K.T."/>
            <person name="Eloe-Fadrosh E.A."/>
            <person name="Kyrpides N.C."/>
            <person name="Woyke T."/>
        </authorList>
    </citation>
    <scope>NUCLEOTIDE SEQUENCE</scope>
    <source>
        <strain evidence="1">GVMAG-M-3300023184-89</strain>
    </source>
</reference>
<proteinExistence type="predicted"/>
<dbReference type="EMBL" id="MN740196">
    <property type="protein sequence ID" value="QHT92927.1"/>
    <property type="molecule type" value="Genomic_DNA"/>
</dbReference>
<organism evidence="1">
    <name type="scientific">viral metagenome</name>
    <dbReference type="NCBI Taxonomy" id="1070528"/>
    <lineage>
        <taxon>unclassified sequences</taxon>
        <taxon>metagenomes</taxon>
        <taxon>organismal metagenomes</taxon>
    </lineage>
</organism>